<evidence type="ECO:0000313" key="2">
    <source>
        <dbReference type="Proteomes" id="UP000050360"/>
    </source>
</evidence>
<organism evidence="1 2">
    <name type="scientific">Candidatus Methanoperedens nitratireducens</name>
    <dbReference type="NCBI Taxonomy" id="1392998"/>
    <lineage>
        <taxon>Archaea</taxon>
        <taxon>Methanobacteriati</taxon>
        <taxon>Methanobacteriota</taxon>
        <taxon>Stenosarchaea group</taxon>
        <taxon>Methanomicrobia</taxon>
        <taxon>Methanosarcinales</taxon>
        <taxon>ANME-2 cluster</taxon>
        <taxon>Candidatus Methanoperedentaceae</taxon>
        <taxon>Candidatus Methanoperedens</taxon>
    </lineage>
</organism>
<dbReference type="InterPro" id="IPR029063">
    <property type="entry name" value="SAM-dependent_MTases_sf"/>
</dbReference>
<dbReference type="Proteomes" id="UP000050360">
    <property type="component" value="Unassembled WGS sequence"/>
</dbReference>
<sequence length="215" mass="24428">MPYAAKDRQEFIKRSNLIPDSRVLDFGGMLSEELNSAVFGITSKRVLSNAVLIKPLLLPFKNSVFKSVVSYHYFDLVSSEKLDFLFEEAARVLDKDASFSFMIMQWAATNEAQKSNLLFNEILKSIGALYQHDFEEISLKLNKAGFTEITVESIRHDITVPEEFVNEHLLMLGNLVKLEKTQGGEGLKALVKQYFHKVKEHGESMLPAIHFIAKK</sequence>
<dbReference type="AlphaFoldDB" id="A0A0P8A9S1"/>
<name>A0A0P8A9S1_9EURY</name>
<accession>A0A0P8A9S1</accession>
<gene>
    <name evidence="1" type="ORF">MPEBLZ_00332</name>
</gene>
<reference evidence="1 2" key="1">
    <citation type="submission" date="2015-09" db="EMBL/GenBank/DDBJ databases">
        <title>A metagenomics-based metabolic model of nitrate-dependent anaerobic oxidation of methane by Methanoperedens-like archaea.</title>
        <authorList>
            <person name="Arshad A."/>
            <person name="Speth D.R."/>
            <person name="De Graaf R.M."/>
            <person name="Op Den Camp H.J."/>
            <person name="Jetten M.S."/>
            <person name="Welte C.U."/>
        </authorList>
    </citation>
    <scope>NUCLEOTIDE SEQUENCE [LARGE SCALE GENOMIC DNA]</scope>
</reference>
<dbReference type="Gene3D" id="3.40.50.150">
    <property type="entry name" value="Vaccinia Virus protein VP39"/>
    <property type="match status" value="1"/>
</dbReference>
<comment type="caution">
    <text evidence="1">The sequence shown here is derived from an EMBL/GenBank/DDBJ whole genome shotgun (WGS) entry which is preliminary data.</text>
</comment>
<evidence type="ECO:0008006" key="3">
    <source>
        <dbReference type="Google" id="ProtNLM"/>
    </source>
</evidence>
<protein>
    <recommendedName>
        <fullName evidence="3">Methyltransferase type 11 domain-containing protein</fullName>
    </recommendedName>
</protein>
<dbReference type="EMBL" id="LKCM01000027">
    <property type="protein sequence ID" value="KPQ45070.1"/>
    <property type="molecule type" value="Genomic_DNA"/>
</dbReference>
<dbReference type="SUPFAM" id="SSF53335">
    <property type="entry name" value="S-adenosyl-L-methionine-dependent methyltransferases"/>
    <property type="match status" value="1"/>
</dbReference>
<evidence type="ECO:0000313" key="1">
    <source>
        <dbReference type="EMBL" id="KPQ45070.1"/>
    </source>
</evidence>
<proteinExistence type="predicted"/>